<dbReference type="InterPro" id="IPR010432">
    <property type="entry name" value="RDD"/>
</dbReference>
<keyword evidence="8" id="KW-1185">Reference proteome</keyword>
<evidence type="ECO:0000256" key="4">
    <source>
        <dbReference type="ARBA" id="ARBA00023136"/>
    </source>
</evidence>
<evidence type="ECO:0000256" key="1">
    <source>
        <dbReference type="ARBA" id="ARBA00004141"/>
    </source>
</evidence>
<comment type="subcellular location">
    <subcellularLocation>
        <location evidence="1">Membrane</location>
        <topology evidence="1">Multi-pass membrane protein</topology>
    </subcellularLocation>
</comment>
<evidence type="ECO:0000313" key="7">
    <source>
        <dbReference type="EMBL" id="SEW11022.1"/>
    </source>
</evidence>
<dbReference type="Pfam" id="PF06271">
    <property type="entry name" value="RDD"/>
    <property type="match status" value="1"/>
</dbReference>
<reference evidence="7 8" key="1">
    <citation type="submission" date="2016-10" db="EMBL/GenBank/DDBJ databases">
        <authorList>
            <person name="Varghese N."/>
            <person name="Submissions S."/>
        </authorList>
    </citation>
    <scope>NUCLEOTIDE SEQUENCE [LARGE SCALE GENOMIC DNA]</scope>
    <source>
        <strain evidence="7 8">IBRC-M10081</strain>
    </source>
</reference>
<dbReference type="GO" id="GO:0016020">
    <property type="term" value="C:membrane"/>
    <property type="evidence" value="ECO:0007669"/>
    <property type="project" value="UniProtKB-SubCell"/>
</dbReference>
<evidence type="ECO:0000256" key="2">
    <source>
        <dbReference type="ARBA" id="ARBA00022692"/>
    </source>
</evidence>
<keyword evidence="4 5" id="KW-0472">Membrane</keyword>
<feature type="transmembrane region" description="Helical" evidence="5">
    <location>
        <begin position="93"/>
        <end position="119"/>
    </location>
</feature>
<sequence length="173" mass="19888">MDKIPFSRRVTVMLIDFIVALVYSILIMLLIVTISVGVLDGIPRLSHIQMQTLAIFILTMPLILLFTLLEMLEPFGTFGKRVSGLQLNYKQTAFISSFVRNLFKFIPWMFIQGGIIGMFYSSNNWIYFTLILFGIGYAVINLRMMYVREDGRHIADLIAGTYVKKRENSDGER</sequence>
<dbReference type="RefSeq" id="WP_091475655.1">
    <property type="nucleotide sequence ID" value="NZ_FOIT01000005.1"/>
</dbReference>
<dbReference type="EMBL" id="FOIT01000005">
    <property type="protein sequence ID" value="SEW11022.1"/>
    <property type="molecule type" value="Genomic_DNA"/>
</dbReference>
<gene>
    <name evidence="7" type="ORF">SAMN05192557_1646</name>
</gene>
<proteinExistence type="predicted"/>
<feature type="transmembrane region" description="Helical" evidence="5">
    <location>
        <begin position="12"/>
        <end position="36"/>
    </location>
</feature>
<evidence type="ECO:0000256" key="5">
    <source>
        <dbReference type="SAM" id="Phobius"/>
    </source>
</evidence>
<dbReference type="OrthoDB" id="1450430at2"/>
<accession>A0A662Z4B4</accession>
<dbReference type="AlphaFoldDB" id="A0A662Z4B4"/>
<evidence type="ECO:0000259" key="6">
    <source>
        <dbReference type="Pfam" id="PF06271"/>
    </source>
</evidence>
<feature type="transmembrane region" description="Helical" evidence="5">
    <location>
        <begin position="48"/>
        <end position="72"/>
    </location>
</feature>
<keyword evidence="3 5" id="KW-1133">Transmembrane helix</keyword>
<evidence type="ECO:0000256" key="3">
    <source>
        <dbReference type="ARBA" id="ARBA00022989"/>
    </source>
</evidence>
<name>A0A662Z4B4_9STAP</name>
<dbReference type="Proteomes" id="UP000243605">
    <property type="component" value="Unassembled WGS sequence"/>
</dbReference>
<evidence type="ECO:0000313" key="8">
    <source>
        <dbReference type="Proteomes" id="UP000243605"/>
    </source>
</evidence>
<keyword evidence="2 5" id="KW-0812">Transmembrane</keyword>
<organism evidence="7 8">
    <name type="scientific">Aliicoccus persicus</name>
    <dbReference type="NCBI Taxonomy" id="930138"/>
    <lineage>
        <taxon>Bacteria</taxon>
        <taxon>Bacillati</taxon>
        <taxon>Bacillota</taxon>
        <taxon>Bacilli</taxon>
        <taxon>Bacillales</taxon>
        <taxon>Staphylococcaceae</taxon>
        <taxon>Aliicoccus</taxon>
    </lineage>
</organism>
<protein>
    <submittedName>
        <fullName evidence="7">RDD family protein</fullName>
    </submittedName>
</protein>
<feature type="transmembrane region" description="Helical" evidence="5">
    <location>
        <begin position="125"/>
        <end position="142"/>
    </location>
</feature>
<feature type="domain" description="RDD" evidence="6">
    <location>
        <begin position="6"/>
        <end position="160"/>
    </location>
</feature>